<dbReference type="EMBL" id="AOIN01000056">
    <property type="protein sequence ID" value="ELY99858.1"/>
    <property type="molecule type" value="Genomic_DNA"/>
</dbReference>
<proteinExistence type="predicted"/>
<evidence type="ECO:0000313" key="3">
    <source>
        <dbReference type="Proteomes" id="UP000011693"/>
    </source>
</evidence>
<comment type="caution">
    <text evidence="2">The sequence shown here is derived from an EMBL/GenBank/DDBJ whole genome shotgun (WGS) entry which is preliminary data.</text>
</comment>
<name>M0AR47_9EURY</name>
<dbReference type="Proteomes" id="UP000011693">
    <property type="component" value="Unassembled WGS sequence"/>
</dbReference>
<dbReference type="PATRIC" id="fig|1227492.4.peg.2015"/>
<keyword evidence="3" id="KW-1185">Reference proteome</keyword>
<accession>M0AR47</accession>
<feature type="region of interest" description="Disordered" evidence="1">
    <location>
        <begin position="1"/>
        <end position="21"/>
    </location>
</feature>
<gene>
    <name evidence="2" type="ORF">C482_10252</name>
</gene>
<evidence type="ECO:0000256" key="1">
    <source>
        <dbReference type="SAM" id="MobiDB-lite"/>
    </source>
</evidence>
<feature type="compositionally biased region" description="Polar residues" evidence="1">
    <location>
        <begin position="144"/>
        <end position="153"/>
    </location>
</feature>
<feature type="region of interest" description="Disordered" evidence="1">
    <location>
        <begin position="131"/>
        <end position="153"/>
    </location>
</feature>
<evidence type="ECO:0000313" key="2">
    <source>
        <dbReference type="EMBL" id="ELY99858.1"/>
    </source>
</evidence>
<dbReference type="OrthoDB" id="187482at2157"/>
<organism evidence="2 3">
    <name type="scientific">Natrialba chahannaoensis JCM 10990</name>
    <dbReference type="NCBI Taxonomy" id="1227492"/>
    <lineage>
        <taxon>Archaea</taxon>
        <taxon>Methanobacteriati</taxon>
        <taxon>Methanobacteriota</taxon>
        <taxon>Stenosarchaea group</taxon>
        <taxon>Halobacteria</taxon>
        <taxon>Halobacteriales</taxon>
        <taxon>Natrialbaceae</taxon>
        <taxon>Natrialba</taxon>
    </lineage>
</organism>
<sequence>MDEHEGAAGTAPTAIDTDHHPTQVEFADGPIVVEFADCETVHVTGDVSAVILSLFWWDENGRIGTISEPVGGVNDERDIFATEEFGEFAYGPIVTGLECFTGEGPVVPGAGDADLTNPTVDACIAAVRSEYDESGELESPPIERSSSAVGTSE</sequence>
<dbReference type="RefSeq" id="WP_006167476.1">
    <property type="nucleotide sequence ID" value="NZ_AOIN01000056.1"/>
</dbReference>
<reference evidence="2 3" key="1">
    <citation type="journal article" date="2014" name="PLoS Genet.">
        <title>Phylogenetically driven sequencing of extremely halophilic archaea reveals strategies for static and dynamic osmo-response.</title>
        <authorList>
            <person name="Becker E.A."/>
            <person name="Seitzer P.M."/>
            <person name="Tritt A."/>
            <person name="Larsen D."/>
            <person name="Krusor M."/>
            <person name="Yao A.I."/>
            <person name="Wu D."/>
            <person name="Madern D."/>
            <person name="Eisen J.A."/>
            <person name="Darling A.E."/>
            <person name="Facciotti M.T."/>
        </authorList>
    </citation>
    <scope>NUCLEOTIDE SEQUENCE [LARGE SCALE GENOMIC DNA]</scope>
    <source>
        <strain evidence="2 3">JCM 10990</strain>
    </source>
</reference>
<protein>
    <submittedName>
        <fullName evidence="2">Uncharacterized protein</fullName>
    </submittedName>
</protein>
<dbReference type="AlphaFoldDB" id="M0AR47"/>